<accession>A0A562RPV2</accession>
<dbReference type="GO" id="GO:0008381">
    <property type="term" value="F:mechanosensitive monoatomic ion channel activity"/>
    <property type="evidence" value="ECO:0007669"/>
    <property type="project" value="UniProtKB-ARBA"/>
</dbReference>
<dbReference type="InterPro" id="IPR049142">
    <property type="entry name" value="MS_channel_1st"/>
</dbReference>
<evidence type="ECO:0000259" key="8">
    <source>
        <dbReference type="Pfam" id="PF00924"/>
    </source>
</evidence>
<dbReference type="InterPro" id="IPR049278">
    <property type="entry name" value="MS_channel_C"/>
</dbReference>
<dbReference type="InterPro" id="IPR006685">
    <property type="entry name" value="MscS_channel_2nd"/>
</dbReference>
<dbReference type="Gene3D" id="1.10.287.1260">
    <property type="match status" value="1"/>
</dbReference>
<dbReference type="InterPro" id="IPR011066">
    <property type="entry name" value="MscS_channel_C_sf"/>
</dbReference>
<dbReference type="Gene3D" id="3.30.70.100">
    <property type="match status" value="1"/>
</dbReference>
<feature type="transmembrane region" description="Helical" evidence="7">
    <location>
        <begin position="75"/>
        <end position="92"/>
    </location>
</feature>
<name>A0A562RPV2_9BACT</name>
<gene>
    <name evidence="11" type="ORF">LZ24_02075</name>
</gene>
<dbReference type="AlphaFoldDB" id="A0A562RPV2"/>
<dbReference type="Pfam" id="PF21088">
    <property type="entry name" value="MS_channel_1st"/>
    <property type="match status" value="1"/>
</dbReference>
<evidence type="ECO:0000256" key="7">
    <source>
        <dbReference type="SAM" id="Phobius"/>
    </source>
</evidence>
<feature type="transmembrane region" description="Helical" evidence="7">
    <location>
        <begin position="104"/>
        <end position="125"/>
    </location>
</feature>
<dbReference type="InterPro" id="IPR023408">
    <property type="entry name" value="MscS_beta-dom_sf"/>
</dbReference>
<protein>
    <submittedName>
        <fullName evidence="11">MscS family membrane protein</fullName>
    </submittedName>
</protein>
<dbReference type="SUPFAM" id="SSF82861">
    <property type="entry name" value="Mechanosensitive channel protein MscS (YggB), transmembrane region"/>
    <property type="match status" value="1"/>
</dbReference>
<dbReference type="SUPFAM" id="SSF82689">
    <property type="entry name" value="Mechanosensitive channel protein MscS (YggB), C-terminal domain"/>
    <property type="match status" value="1"/>
</dbReference>
<feature type="domain" description="Mechanosensitive ion channel transmembrane helices 2/3" evidence="10">
    <location>
        <begin position="145"/>
        <end position="186"/>
    </location>
</feature>
<keyword evidence="6 7" id="KW-0472">Membrane</keyword>
<comment type="similarity">
    <text evidence="2">Belongs to the MscS (TC 1.A.23) family.</text>
</comment>
<dbReference type="EMBL" id="VLLC01000015">
    <property type="protein sequence ID" value="TWI71111.1"/>
    <property type="molecule type" value="Genomic_DNA"/>
</dbReference>
<keyword evidence="12" id="KW-1185">Reference proteome</keyword>
<feature type="domain" description="Mechanosensitive ion channel MscS C-terminal" evidence="9">
    <location>
        <begin position="263"/>
        <end position="350"/>
    </location>
</feature>
<dbReference type="Pfam" id="PF00924">
    <property type="entry name" value="MS_channel_2nd"/>
    <property type="match status" value="1"/>
</dbReference>
<dbReference type="InterPro" id="IPR006686">
    <property type="entry name" value="MscS_channel_CS"/>
</dbReference>
<reference evidence="11 12" key="1">
    <citation type="submission" date="2019-07" db="EMBL/GenBank/DDBJ databases">
        <title>Genome sequencing of 100 strains of the haloalkaliphilic chemolithoautotrophic sulfur-oxidizing bacterium Thioalkalivibrio.</title>
        <authorList>
            <person name="Muyzer G."/>
        </authorList>
    </citation>
    <scope>NUCLEOTIDE SEQUENCE [LARGE SCALE GENOMIC DNA]</scope>
    <source>
        <strain evidence="11 12">ASO4-4</strain>
    </source>
</reference>
<evidence type="ECO:0000256" key="3">
    <source>
        <dbReference type="ARBA" id="ARBA00022475"/>
    </source>
</evidence>
<feature type="domain" description="Mechanosensitive ion channel MscS" evidence="8">
    <location>
        <begin position="187"/>
        <end position="254"/>
    </location>
</feature>
<dbReference type="InterPro" id="IPR045042">
    <property type="entry name" value="YnaI-like"/>
</dbReference>
<evidence type="ECO:0000256" key="6">
    <source>
        <dbReference type="ARBA" id="ARBA00023136"/>
    </source>
</evidence>
<comment type="caution">
    <text evidence="11">The sequence shown here is derived from an EMBL/GenBank/DDBJ whole genome shotgun (WGS) entry which is preliminary data.</text>
</comment>
<dbReference type="Gene3D" id="2.30.30.60">
    <property type="match status" value="1"/>
</dbReference>
<evidence type="ECO:0000256" key="2">
    <source>
        <dbReference type="ARBA" id="ARBA00008017"/>
    </source>
</evidence>
<evidence type="ECO:0000313" key="12">
    <source>
        <dbReference type="Proteomes" id="UP000318307"/>
    </source>
</evidence>
<evidence type="ECO:0000256" key="4">
    <source>
        <dbReference type="ARBA" id="ARBA00022692"/>
    </source>
</evidence>
<dbReference type="RefSeq" id="WP_144685157.1">
    <property type="nucleotide sequence ID" value="NZ_VLLC01000015.1"/>
</dbReference>
<dbReference type="PANTHER" id="PTHR43634">
    <property type="entry name" value="OW CONDUCTANCE MECHANOSENSITIVE CHANNEL"/>
    <property type="match status" value="1"/>
</dbReference>
<dbReference type="SUPFAM" id="SSF50182">
    <property type="entry name" value="Sm-like ribonucleoproteins"/>
    <property type="match status" value="1"/>
</dbReference>
<evidence type="ECO:0000259" key="9">
    <source>
        <dbReference type="Pfam" id="PF21082"/>
    </source>
</evidence>
<dbReference type="OrthoDB" id="9775207at2"/>
<feature type="transmembrane region" description="Helical" evidence="7">
    <location>
        <begin position="171"/>
        <end position="189"/>
    </location>
</feature>
<dbReference type="PROSITE" id="PS01246">
    <property type="entry name" value="UPF0003"/>
    <property type="match status" value="1"/>
</dbReference>
<feature type="transmembrane region" description="Helical" evidence="7">
    <location>
        <begin position="24"/>
        <end position="44"/>
    </location>
</feature>
<evidence type="ECO:0000256" key="1">
    <source>
        <dbReference type="ARBA" id="ARBA00004651"/>
    </source>
</evidence>
<proteinExistence type="inferred from homology"/>
<keyword evidence="4 7" id="KW-0812">Transmembrane</keyword>
<organism evidence="11 12">
    <name type="scientific">Desulfobotulus alkaliphilus</name>
    <dbReference type="NCBI Taxonomy" id="622671"/>
    <lineage>
        <taxon>Bacteria</taxon>
        <taxon>Pseudomonadati</taxon>
        <taxon>Thermodesulfobacteriota</taxon>
        <taxon>Desulfobacteria</taxon>
        <taxon>Desulfobacterales</taxon>
        <taxon>Desulfobacteraceae</taxon>
        <taxon>Desulfobotulus</taxon>
    </lineage>
</organism>
<dbReference type="Proteomes" id="UP000318307">
    <property type="component" value="Unassembled WGS sequence"/>
</dbReference>
<evidence type="ECO:0000256" key="5">
    <source>
        <dbReference type="ARBA" id="ARBA00022989"/>
    </source>
</evidence>
<comment type="subcellular location">
    <subcellularLocation>
        <location evidence="1">Cell membrane</location>
        <topology evidence="1">Multi-pass membrane protein</topology>
    </subcellularLocation>
</comment>
<dbReference type="InterPro" id="IPR010920">
    <property type="entry name" value="LSM_dom_sf"/>
</dbReference>
<evidence type="ECO:0000259" key="10">
    <source>
        <dbReference type="Pfam" id="PF21088"/>
    </source>
</evidence>
<dbReference type="InterPro" id="IPR011014">
    <property type="entry name" value="MscS_channel_TM-2"/>
</dbReference>
<dbReference type="Pfam" id="PF21082">
    <property type="entry name" value="MS_channel_3rd"/>
    <property type="match status" value="1"/>
</dbReference>
<evidence type="ECO:0000313" key="11">
    <source>
        <dbReference type="EMBL" id="TWI71111.1"/>
    </source>
</evidence>
<keyword evidence="5 7" id="KW-1133">Transmembrane helix</keyword>
<sequence length="382" mass="43138">MESFREFFTITIDVWNHGFMGIPIARYLAAAGIIIFFLMLRRTVVQWLLNRLKKLSSQTETRLDDEIVASLEPPVRLVPIILGIFFALRFLNLEGSAALFSEKLIRSMVAFMIFWALLSAVPPLFRLLGNVKEKVGEALLDWAQKAVKIAIIAIGAATILDMWGIKVGPVLAGFGLFGVAVALGAQDLFKNLISGILILTERRFGKGDWIHVEGVVEGTVEEIGFRSTRIRRFDRAPVFVPNARLSDNTLTNFSDMTHRRIFWTIGLEYRTTLDALRRIRDRIENHLLENPAFANPPEVPLFVRVDRFSDSSIDIMVYCFTRTTVWGEWLAAKEALALFIKAIVEEEGTSFAFPSRSIYFENLPESEAPQVFIPPAAQDAQK</sequence>
<dbReference type="GO" id="GO:0005886">
    <property type="term" value="C:plasma membrane"/>
    <property type="evidence" value="ECO:0007669"/>
    <property type="project" value="UniProtKB-SubCell"/>
</dbReference>
<keyword evidence="3" id="KW-1003">Cell membrane</keyword>
<dbReference type="PANTHER" id="PTHR43634:SF2">
    <property type="entry name" value="LOW CONDUCTANCE MECHANOSENSITIVE CHANNEL YNAI"/>
    <property type="match status" value="1"/>
</dbReference>